<dbReference type="PROSITE" id="PS50016">
    <property type="entry name" value="ZF_PHD_2"/>
    <property type="match status" value="1"/>
</dbReference>
<dbReference type="Gene3D" id="3.30.40.10">
    <property type="entry name" value="Zinc/RING finger domain, C3HC4 (zinc finger)"/>
    <property type="match status" value="1"/>
</dbReference>
<feature type="region of interest" description="Disordered" evidence="5">
    <location>
        <begin position="453"/>
        <end position="476"/>
    </location>
</feature>
<dbReference type="InterPro" id="IPR039903">
    <property type="entry name" value="Zswim2"/>
</dbReference>
<feature type="domain" description="PHD-type" evidence="6">
    <location>
        <begin position="290"/>
        <end position="343"/>
    </location>
</feature>
<protein>
    <submittedName>
        <fullName evidence="9">MAP3K1</fullName>
    </submittedName>
</protein>
<dbReference type="InterPro" id="IPR019787">
    <property type="entry name" value="Znf_PHD-finger"/>
</dbReference>
<feature type="region of interest" description="Disordered" evidence="5">
    <location>
        <begin position="257"/>
        <end position="277"/>
    </location>
</feature>
<evidence type="ECO:0000256" key="5">
    <source>
        <dbReference type="SAM" id="MobiDB-lite"/>
    </source>
</evidence>
<feature type="region of interest" description="Disordered" evidence="5">
    <location>
        <begin position="689"/>
        <end position="746"/>
    </location>
</feature>
<comment type="caution">
    <text evidence="9">The sequence shown here is derived from an EMBL/GenBank/DDBJ whole genome shotgun (WGS) entry which is preliminary data.</text>
</comment>
<feature type="compositionally biased region" description="Basic and acidic residues" evidence="5">
    <location>
        <begin position="1"/>
        <end position="19"/>
    </location>
</feature>
<dbReference type="SUPFAM" id="SSF57850">
    <property type="entry name" value="RING/U-box"/>
    <property type="match status" value="1"/>
</dbReference>
<feature type="compositionally biased region" description="Polar residues" evidence="5">
    <location>
        <begin position="453"/>
        <end position="464"/>
    </location>
</feature>
<accession>A0A7J7IZ01</accession>
<dbReference type="AlphaFoldDB" id="A0A7J7IZ01"/>
<evidence type="ECO:0000259" key="6">
    <source>
        <dbReference type="PROSITE" id="PS50016"/>
    </source>
</evidence>
<evidence type="ECO:0000256" key="2">
    <source>
        <dbReference type="ARBA" id="ARBA00022771"/>
    </source>
</evidence>
<reference evidence="9" key="1">
    <citation type="submission" date="2020-06" db="EMBL/GenBank/DDBJ databases">
        <title>Draft genome of Bugula neritina, a colonial animal packing powerful symbionts and potential medicines.</title>
        <authorList>
            <person name="Rayko M."/>
        </authorList>
    </citation>
    <scope>NUCLEOTIDE SEQUENCE [LARGE SCALE GENOMIC DNA]</scope>
    <source>
        <strain evidence="9">Kwan_BN1</strain>
    </source>
</reference>
<dbReference type="GO" id="GO:0008270">
    <property type="term" value="F:zinc ion binding"/>
    <property type="evidence" value="ECO:0007669"/>
    <property type="project" value="UniProtKB-KW"/>
</dbReference>
<dbReference type="OrthoDB" id="275301at2759"/>
<dbReference type="InterPro" id="IPR007527">
    <property type="entry name" value="Znf_SWIM"/>
</dbReference>
<keyword evidence="3" id="KW-0862">Zinc</keyword>
<evidence type="ECO:0000313" key="9">
    <source>
        <dbReference type="EMBL" id="KAF6019025.1"/>
    </source>
</evidence>
<dbReference type="InterPro" id="IPR001841">
    <property type="entry name" value="Znf_RING"/>
</dbReference>
<proteinExistence type="predicted"/>
<feature type="domain" description="RING-type" evidence="7">
    <location>
        <begin position="293"/>
        <end position="341"/>
    </location>
</feature>
<dbReference type="Gene3D" id="1.25.10.10">
    <property type="entry name" value="Leucine-rich Repeat Variant"/>
    <property type="match status" value="1"/>
</dbReference>
<feature type="compositionally biased region" description="Basic and acidic residues" evidence="5">
    <location>
        <begin position="727"/>
        <end position="737"/>
    </location>
</feature>
<evidence type="ECO:0000259" key="7">
    <source>
        <dbReference type="PROSITE" id="PS50089"/>
    </source>
</evidence>
<feature type="region of interest" description="Disordered" evidence="5">
    <location>
        <begin position="1"/>
        <end position="152"/>
    </location>
</feature>
<feature type="compositionally biased region" description="Basic residues" evidence="5">
    <location>
        <begin position="935"/>
        <end position="951"/>
    </location>
</feature>
<feature type="compositionally biased region" description="Polar residues" evidence="5">
    <location>
        <begin position="91"/>
        <end position="110"/>
    </location>
</feature>
<dbReference type="InterPro" id="IPR011989">
    <property type="entry name" value="ARM-like"/>
</dbReference>
<feature type="compositionally biased region" description="Low complexity" evidence="5">
    <location>
        <begin position="260"/>
        <end position="277"/>
    </location>
</feature>
<feature type="compositionally biased region" description="Basic and acidic residues" evidence="5">
    <location>
        <begin position="35"/>
        <end position="54"/>
    </location>
</feature>
<organism evidence="9 10">
    <name type="scientific">Bugula neritina</name>
    <name type="common">Brown bryozoan</name>
    <name type="synonym">Sertularia neritina</name>
    <dbReference type="NCBI Taxonomy" id="10212"/>
    <lineage>
        <taxon>Eukaryota</taxon>
        <taxon>Metazoa</taxon>
        <taxon>Spiralia</taxon>
        <taxon>Lophotrochozoa</taxon>
        <taxon>Bryozoa</taxon>
        <taxon>Gymnolaemata</taxon>
        <taxon>Cheilostomatida</taxon>
        <taxon>Flustrina</taxon>
        <taxon>Buguloidea</taxon>
        <taxon>Bugulidae</taxon>
        <taxon>Bugula</taxon>
    </lineage>
</organism>
<feature type="region of interest" description="Disordered" evidence="5">
    <location>
        <begin position="913"/>
        <end position="957"/>
    </location>
</feature>
<evidence type="ECO:0000259" key="8">
    <source>
        <dbReference type="PROSITE" id="PS50966"/>
    </source>
</evidence>
<dbReference type="Pfam" id="PF21040">
    <property type="entry name" value="CEP104-like_TOG"/>
    <property type="match status" value="1"/>
</dbReference>
<keyword evidence="10" id="KW-1185">Reference proteome</keyword>
<feature type="domain" description="SWIM-type" evidence="8">
    <location>
        <begin position="193"/>
        <end position="221"/>
    </location>
</feature>
<gene>
    <name evidence="9" type="ORF">EB796_022670</name>
</gene>
<evidence type="ECO:0000256" key="4">
    <source>
        <dbReference type="PROSITE-ProRule" id="PRU00175"/>
    </source>
</evidence>
<dbReference type="PANTHER" id="PTHR21540">
    <property type="entry name" value="RING FINGER AND SWIM DOMAIN-CONTAINING PROTEIN 2"/>
    <property type="match status" value="1"/>
</dbReference>
<evidence type="ECO:0000256" key="1">
    <source>
        <dbReference type="ARBA" id="ARBA00022723"/>
    </source>
</evidence>
<dbReference type="Proteomes" id="UP000593567">
    <property type="component" value="Unassembled WGS sequence"/>
</dbReference>
<sequence>MDEPIRKLPHVEKVKEHQEPLSTLTNQSVKSRNATHGDRSPKPKEEEKLRERLTNPKHVWRKESMEKRSRSGPLVGKHSLKKGGELRVDTSRSYSTLPKGSNLRPTSPNYESAFKRQVVNRPVSPSTTTSRRIPFTGSFGKGRRPPSPHIAANPEELLKKRLEKAKKAKLYLLQQAGPNSFIIGGGDSGEHRHKVTIGNQSCTCGKGRHCIHILFVMVRVFQLSDQDPLMQSKVLRNFEVESLFRTYETRRKERLKKTSKAAVSAASPAESSPACEELSGHDVEHGEEMEVNCPICLLDLESSQQMVCCDHCHNRLHHDCMAIWHQLVKKQREQLTCPLCRASWTSTSSLRFEDLPDERRGAGSTDTITASPNNLGVSPVSGFTDIEPRTLLPRSQPIPSEFTNSTIHWIEMFGEDLIGCLFMKNEWVMRETALRHLSREIVMLLSHPSEQDITSTAASQSAGDSQQIPNSRSSQSQSRIESVLEISCQILAMMMTDPVYKVYVASLRSLRTMLSYCSLPDVTKLREYMRPVIKSIILKCADGNRKTNQLSISTLDEFAKDQDGELAIGKELNIQGQTGLGGCKYVVECCVSPDSTDNVQIQWLNGRLLIMTQLLEEFPSKFTIMDTSSTHDVSHQLFSMMAFAAKGITKSGIQPRTLKYSKRVILQCSKLRPDNAILPVLRRSDSYTEAVYDEENEEEPLTNPLLSGRESHSDSLESVEGDYVPTLRDRPGSEKESAAAADGAGSVDGSCSLDVVDIGTLNDADRTLIGASALGLSSDSECEEVQLRKSPRKLSRSRVVKGIKPCISIRSENDYSEEEEVEDDGVTDLNEEINHAAVDCVDGLPKRKTGTSSGVEVPPLLLSHESMGFETVDKWNDELEVTEHEAIEVIDSVSDSESGTDNISKSVTLSVGVESSDDAESLSDLQLSGVNSRSSNKKLPFKGYRRSKHTRSKTDPV</sequence>
<evidence type="ECO:0000313" key="10">
    <source>
        <dbReference type="Proteomes" id="UP000593567"/>
    </source>
</evidence>
<dbReference type="PROSITE" id="PS50089">
    <property type="entry name" value="ZF_RING_2"/>
    <property type="match status" value="1"/>
</dbReference>
<feature type="compositionally biased region" description="Polar residues" evidence="5">
    <location>
        <begin position="20"/>
        <end position="34"/>
    </location>
</feature>
<dbReference type="InterPro" id="IPR013083">
    <property type="entry name" value="Znf_RING/FYVE/PHD"/>
</dbReference>
<keyword evidence="2 4" id="KW-0863">Zinc-finger</keyword>
<dbReference type="PROSITE" id="PS50966">
    <property type="entry name" value="ZF_SWIM"/>
    <property type="match status" value="1"/>
</dbReference>
<name>A0A7J7IZ01_BUGNE</name>
<feature type="compositionally biased region" description="Low complexity" evidence="5">
    <location>
        <begin position="465"/>
        <end position="476"/>
    </location>
</feature>
<evidence type="ECO:0000256" key="3">
    <source>
        <dbReference type="ARBA" id="ARBA00022833"/>
    </source>
</evidence>
<keyword evidence="1" id="KW-0479">Metal-binding</keyword>
<dbReference type="EMBL" id="VXIV02003258">
    <property type="protein sequence ID" value="KAF6019025.1"/>
    <property type="molecule type" value="Genomic_DNA"/>
</dbReference>
<feature type="compositionally biased region" description="Acidic residues" evidence="5">
    <location>
        <begin position="691"/>
        <end position="700"/>
    </location>
</feature>
<dbReference type="GO" id="GO:0061630">
    <property type="term" value="F:ubiquitin protein ligase activity"/>
    <property type="evidence" value="ECO:0007669"/>
    <property type="project" value="InterPro"/>
</dbReference>